<dbReference type="EMBL" id="CP119083">
    <property type="protein sequence ID" value="WEF34268.1"/>
    <property type="molecule type" value="Genomic_DNA"/>
</dbReference>
<reference evidence="1 2" key="1">
    <citation type="submission" date="2023-02" db="EMBL/GenBank/DDBJ databases">
        <title>Gemone sequence of Telluria chitinolytica ACM 3522T.</title>
        <authorList>
            <person name="Frediansyah A."/>
            <person name="Miess H."/>
            <person name="Gross H."/>
        </authorList>
    </citation>
    <scope>NUCLEOTIDE SEQUENCE [LARGE SCALE GENOMIC DNA]</scope>
    <source>
        <strain evidence="1 2">ACM 3522</strain>
    </source>
</reference>
<dbReference type="RefSeq" id="WP_277416947.1">
    <property type="nucleotide sequence ID" value="NZ_CP119083.1"/>
</dbReference>
<sequence length="169" mass="18778">MANIVLSPCWRPGRSGVPAAWFDLADEAAQILAFLTSSLQGVYVTSQRDGTPSLLYAYTVGGDLCLDHGRPRLETVPRRFASIWHRLPAPLRQFYETLHNGWTFQPSNSMGPLPVEDWAFLSEDRFDIDAVTARAMQWTAAGSWRSFITAPETTCASTFPTTPASRRLA</sequence>
<proteinExistence type="predicted"/>
<protein>
    <submittedName>
        <fullName evidence="1">Uncharacterized protein</fullName>
    </submittedName>
</protein>
<name>A0ABY8BFV9_9BURK</name>
<evidence type="ECO:0000313" key="1">
    <source>
        <dbReference type="EMBL" id="WEF34268.1"/>
    </source>
</evidence>
<gene>
    <name evidence="1" type="ORF">PX653_05715</name>
</gene>
<accession>A0ABY8BFV9</accession>
<organism evidence="1 2">
    <name type="scientific">Pseudoduganella chitinolytica</name>
    <dbReference type="NCBI Taxonomy" id="34070"/>
    <lineage>
        <taxon>Bacteria</taxon>
        <taxon>Pseudomonadati</taxon>
        <taxon>Pseudomonadota</taxon>
        <taxon>Betaproteobacteria</taxon>
        <taxon>Burkholderiales</taxon>
        <taxon>Oxalobacteraceae</taxon>
        <taxon>Telluria group</taxon>
        <taxon>Pseudoduganella</taxon>
    </lineage>
</organism>
<keyword evidence="2" id="KW-1185">Reference proteome</keyword>
<dbReference type="Proteomes" id="UP001216510">
    <property type="component" value="Chromosome"/>
</dbReference>
<evidence type="ECO:0000313" key="2">
    <source>
        <dbReference type="Proteomes" id="UP001216510"/>
    </source>
</evidence>